<feature type="transmembrane region" description="Helical" evidence="7">
    <location>
        <begin position="31"/>
        <end position="49"/>
    </location>
</feature>
<keyword evidence="6 7" id="KW-0472">Membrane</keyword>
<dbReference type="GO" id="GO:1902600">
    <property type="term" value="P:proton transmembrane transport"/>
    <property type="evidence" value="ECO:0007669"/>
    <property type="project" value="InterPro"/>
</dbReference>
<evidence type="ECO:0000259" key="8">
    <source>
        <dbReference type="Pfam" id="PF00999"/>
    </source>
</evidence>
<feature type="transmembrane region" description="Helical" evidence="7">
    <location>
        <begin position="146"/>
        <end position="168"/>
    </location>
</feature>
<dbReference type="Pfam" id="PF00999">
    <property type="entry name" value="Na_H_Exchanger"/>
    <property type="match status" value="1"/>
</dbReference>
<evidence type="ECO:0000256" key="1">
    <source>
        <dbReference type="ARBA" id="ARBA00004141"/>
    </source>
</evidence>
<dbReference type="GO" id="GO:0015297">
    <property type="term" value="F:antiporter activity"/>
    <property type="evidence" value="ECO:0007669"/>
    <property type="project" value="InterPro"/>
</dbReference>
<feature type="transmembrane region" description="Helical" evidence="7">
    <location>
        <begin position="261"/>
        <end position="280"/>
    </location>
</feature>
<dbReference type="Gene3D" id="1.20.1530.20">
    <property type="match status" value="1"/>
</dbReference>
<feature type="transmembrane region" description="Helical" evidence="7">
    <location>
        <begin position="211"/>
        <end position="231"/>
    </location>
</feature>
<gene>
    <name evidence="9" type="ORF">FGF68_09625</name>
</gene>
<comment type="similarity">
    <text evidence="2">Belongs to the monovalent cation:proton antiporter 2 (CPA2) transporter (TC 2.A.37) family.</text>
</comment>
<feature type="transmembrane region" description="Helical" evidence="7">
    <location>
        <begin position="86"/>
        <end position="109"/>
    </location>
</feature>
<name>A0A5C4RY36_PROVB</name>
<evidence type="ECO:0000313" key="10">
    <source>
        <dbReference type="Proteomes" id="UP000309544"/>
    </source>
</evidence>
<evidence type="ECO:0000256" key="2">
    <source>
        <dbReference type="ARBA" id="ARBA00005551"/>
    </source>
</evidence>
<dbReference type="InterPro" id="IPR006153">
    <property type="entry name" value="Cation/H_exchanger_TM"/>
</dbReference>
<dbReference type="Proteomes" id="UP000309544">
    <property type="component" value="Unassembled WGS sequence"/>
</dbReference>
<organism evidence="9 10">
    <name type="scientific">Prosthecochloris vibrioformis</name>
    <name type="common">Chlorobium vibrioforme</name>
    <dbReference type="NCBI Taxonomy" id="1098"/>
    <lineage>
        <taxon>Bacteria</taxon>
        <taxon>Pseudomonadati</taxon>
        <taxon>Chlorobiota</taxon>
        <taxon>Chlorobiia</taxon>
        <taxon>Chlorobiales</taxon>
        <taxon>Chlorobiaceae</taxon>
        <taxon>Prosthecochloris</taxon>
    </lineage>
</organism>
<feature type="domain" description="Cation/H+ exchanger transmembrane" evidence="8">
    <location>
        <begin position="14"/>
        <end position="369"/>
    </location>
</feature>
<feature type="transmembrane region" description="Helical" evidence="7">
    <location>
        <begin position="237"/>
        <end position="256"/>
    </location>
</feature>
<dbReference type="PANTHER" id="PTHR42751:SF3">
    <property type="entry name" value="SODIUM_GLUTAMATE SYMPORTER"/>
    <property type="match status" value="1"/>
</dbReference>
<feature type="transmembrane region" description="Helical" evidence="7">
    <location>
        <begin position="174"/>
        <end position="199"/>
    </location>
</feature>
<keyword evidence="3" id="KW-0813">Transport</keyword>
<reference evidence="9 10" key="1">
    <citation type="submission" date="2019-05" db="EMBL/GenBank/DDBJ databases">
        <title>Draft Whole-Genome sequence of the green sulfur bacterium Prosthecochloris vibrioformis DSM 260.</title>
        <authorList>
            <person name="Meyer T.E."/>
            <person name="Kyndt J.A."/>
        </authorList>
    </citation>
    <scope>NUCLEOTIDE SEQUENCE [LARGE SCALE GENOMIC DNA]</scope>
    <source>
        <strain evidence="9 10">DSM 260</strain>
    </source>
</reference>
<dbReference type="PANTHER" id="PTHR42751">
    <property type="entry name" value="SODIUM/HYDROGEN EXCHANGER FAMILY/TRKA DOMAIN PROTEIN"/>
    <property type="match status" value="1"/>
</dbReference>
<evidence type="ECO:0000256" key="5">
    <source>
        <dbReference type="ARBA" id="ARBA00022989"/>
    </source>
</evidence>
<dbReference type="EMBL" id="VDCI01000010">
    <property type="protein sequence ID" value="TNJ35925.1"/>
    <property type="molecule type" value="Genomic_DNA"/>
</dbReference>
<evidence type="ECO:0000256" key="4">
    <source>
        <dbReference type="ARBA" id="ARBA00022692"/>
    </source>
</evidence>
<proteinExistence type="inferred from homology"/>
<dbReference type="InterPro" id="IPR038770">
    <property type="entry name" value="Na+/solute_symporter_sf"/>
</dbReference>
<evidence type="ECO:0000313" key="9">
    <source>
        <dbReference type="EMBL" id="TNJ35925.1"/>
    </source>
</evidence>
<sequence>MTNFVFHDIALVIISSTVLGWLSLLTRQPIIIAYILAGILFGPWGLKLITEIEFINEVSSIGITLLLFLAGLSLHPTKLLELFGKTFLLTLLTSLAFASVSGGVLYAFGFTAMEAVISGVAMMFSSTILVVKLMPTITLHQKHMGAMAIAVLIMQDIFAVLAIAFIKGGSSTSVIGWLTSMVAGLFLALVAILVEKYVLRRIIKQVQRYNELLNLVALTWCFMLALIAEQIGLSHEIGAFIAGVSLASGPISNFLAEGLKFFRDFFLVLFFFTLGAKMDFGLMQSVLIPGLLLTALMLLMKPAVYWAAFRIEKETQKFSREMGFRLGQNSEFALIIALLAADSNLISASSSQLIQMVAVLTMTISSYILIFLFPSPLGTSKPLKID</sequence>
<evidence type="ECO:0000256" key="7">
    <source>
        <dbReference type="SAM" id="Phobius"/>
    </source>
</evidence>
<dbReference type="RefSeq" id="WP_068867610.1">
    <property type="nucleotide sequence ID" value="NZ_VDCI01000010.1"/>
</dbReference>
<feature type="transmembrane region" description="Helical" evidence="7">
    <location>
        <begin position="55"/>
        <end position="74"/>
    </location>
</feature>
<dbReference type="GO" id="GO:0016020">
    <property type="term" value="C:membrane"/>
    <property type="evidence" value="ECO:0007669"/>
    <property type="project" value="UniProtKB-SubCell"/>
</dbReference>
<feature type="transmembrane region" description="Helical" evidence="7">
    <location>
        <begin position="353"/>
        <end position="373"/>
    </location>
</feature>
<comment type="caution">
    <text evidence="9">The sequence shown here is derived from an EMBL/GenBank/DDBJ whole genome shotgun (WGS) entry which is preliminary data.</text>
</comment>
<comment type="subcellular location">
    <subcellularLocation>
        <location evidence="1">Membrane</location>
        <topology evidence="1">Multi-pass membrane protein</topology>
    </subcellularLocation>
</comment>
<protein>
    <submittedName>
        <fullName evidence="9">Sodium:proton exchanger</fullName>
    </submittedName>
</protein>
<evidence type="ECO:0000256" key="3">
    <source>
        <dbReference type="ARBA" id="ARBA00022448"/>
    </source>
</evidence>
<keyword evidence="5 7" id="KW-1133">Transmembrane helix</keyword>
<dbReference type="AlphaFoldDB" id="A0A5C4RY36"/>
<accession>A0A5C4RY36</accession>
<evidence type="ECO:0000256" key="6">
    <source>
        <dbReference type="ARBA" id="ARBA00023136"/>
    </source>
</evidence>
<feature type="transmembrane region" description="Helical" evidence="7">
    <location>
        <begin position="286"/>
        <end position="309"/>
    </location>
</feature>
<feature type="transmembrane region" description="Helical" evidence="7">
    <location>
        <begin position="115"/>
        <end position="134"/>
    </location>
</feature>
<keyword evidence="4 7" id="KW-0812">Transmembrane</keyword>
<keyword evidence="10" id="KW-1185">Reference proteome</keyword>
<feature type="transmembrane region" description="Helical" evidence="7">
    <location>
        <begin position="330"/>
        <end position="347"/>
    </location>
</feature>
<feature type="transmembrane region" description="Helical" evidence="7">
    <location>
        <begin position="6"/>
        <end position="24"/>
    </location>
</feature>